<evidence type="ECO:0000313" key="1">
    <source>
        <dbReference type="EMBL" id="GIP51637.1"/>
    </source>
</evidence>
<comment type="caution">
    <text evidence="1">The sequence shown here is derived from an EMBL/GenBank/DDBJ whole genome shotgun (WGS) entry which is preliminary data.</text>
</comment>
<dbReference type="Proteomes" id="UP000679992">
    <property type="component" value="Unassembled WGS sequence"/>
</dbReference>
<gene>
    <name evidence="1" type="ORF">J42TS3_06720</name>
</gene>
<organism evidence="1 2">
    <name type="scientific">Paenibacillus vini</name>
    <dbReference type="NCBI Taxonomy" id="1476024"/>
    <lineage>
        <taxon>Bacteria</taxon>
        <taxon>Bacillati</taxon>
        <taxon>Bacillota</taxon>
        <taxon>Bacilli</taxon>
        <taxon>Bacillales</taxon>
        <taxon>Paenibacillaceae</taxon>
        <taxon>Paenibacillus</taxon>
    </lineage>
</organism>
<reference evidence="1 2" key="1">
    <citation type="submission" date="2021-03" db="EMBL/GenBank/DDBJ databases">
        <title>Antimicrobial resistance genes in bacteria isolated from Japanese honey, and their potential for conferring macrolide and lincosamide resistance in the American foulbrood pathogen Paenibacillus larvae.</title>
        <authorList>
            <person name="Okamoto M."/>
            <person name="Kumagai M."/>
            <person name="Kanamori H."/>
            <person name="Takamatsu D."/>
        </authorList>
    </citation>
    <scope>NUCLEOTIDE SEQUENCE [LARGE SCALE GENOMIC DNA]</scope>
    <source>
        <strain evidence="1 2">J42TS3</strain>
    </source>
</reference>
<keyword evidence="2" id="KW-1185">Reference proteome</keyword>
<name>A0ABQ4M6N9_9BACL</name>
<dbReference type="EMBL" id="BOSL01000001">
    <property type="protein sequence ID" value="GIP51637.1"/>
    <property type="molecule type" value="Genomic_DNA"/>
</dbReference>
<accession>A0ABQ4M6N9</accession>
<protein>
    <submittedName>
        <fullName evidence="1">Uncharacterized protein</fullName>
    </submittedName>
</protein>
<proteinExistence type="predicted"/>
<evidence type="ECO:0000313" key="2">
    <source>
        <dbReference type="Proteomes" id="UP000679992"/>
    </source>
</evidence>
<sequence length="60" mass="6634">MRELPGVYVLVVPRQKLPAVSVVVQKLVCMPGSEPGRTNWLVSSSETKPPRALMLMPMQT</sequence>